<evidence type="ECO:0000256" key="3">
    <source>
        <dbReference type="ARBA" id="ARBA00022723"/>
    </source>
</evidence>
<feature type="signal peptide" evidence="6">
    <location>
        <begin position="1"/>
        <end position="17"/>
    </location>
</feature>
<dbReference type="GO" id="GO:0019825">
    <property type="term" value="F:oxygen binding"/>
    <property type="evidence" value="ECO:0007669"/>
    <property type="project" value="InterPro"/>
</dbReference>
<sequence>MKKIVPMLCAVALAACAAAPQKPVVQKDALYLSLGGQAGIDRLAEATVRELLNDLRINLFFANGSMAESRRLLAEQLCAISGGPCTYTGRSMEEAHSGMYLVDADFDAFMQDFAAAMNAVTVPADAQRRLTALFEAMRPQIVGQ</sequence>
<dbReference type="PROSITE" id="PS51257">
    <property type="entry name" value="PROKAR_LIPOPROTEIN"/>
    <property type="match status" value="1"/>
</dbReference>
<keyword evidence="1" id="KW-0813">Transport</keyword>
<feature type="binding site" description="distal binding residue" evidence="5">
    <location>
        <position position="96"/>
    </location>
    <ligand>
        <name>heme</name>
        <dbReference type="ChEBI" id="CHEBI:30413"/>
    </ligand>
    <ligandPart>
        <name>Fe</name>
        <dbReference type="ChEBI" id="CHEBI:18248"/>
    </ligandPart>
</feature>
<evidence type="ECO:0000256" key="1">
    <source>
        <dbReference type="ARBA" id="ARBA00022448"/>
    </source>
</evidence>
<dbReference type="RefSeq" id="WP_263545391.1">
    <property type="nucleotide sequence ID" value="NZ_JAOVZO020000017.1"/>
</dbReference>
<dbReference type="InterPro" id="IPR012292">
    <property type="entry name" value="Globin/Proto"/>
</dbReference>
<evidence type="ECO:0000313" key="8">
    <source>
        <dbReference type="Proteomes" id="UP001139971"/>
    </source>
</evidence>
<dbReference type="EMBL" id="JAOVZO020000017">
    <property type="protein sequence ID" value="MDC8013178.1"/>
    <property type="molecule type" value="Genomic_DNA"/>
</dbReference>
<accession>A0A9X3YM01</accession>
<proteinExistence type="predicted"/>
<dbReference type="Gene3D" id="1.10.490.10">
    <property type="entry name" value="Globins"/>
    <property type="match status" value="1"/>
</dbReference>
<name>A0A9X3YM01_9GAMM</name>
<dbReference type="Pfam" id="PF01152">
    <property type="entry name" value="Bac_globin"/>
    <property type="match status" value="1"/>
</dbReference>
<evidence type="ECO:0000256" key="2">
    <source>
        <dbReference type="ARBA" id="ARBA00022617"/>
    </source>
</evidence>
<dbReference type="SUPFAM" id="SSF46458">
    <property type="entry name" value="Globin-like"/>
    <property type="match status" value="1"/>
</dbReference>
<reference evidence="7" key="1">
    <citation type="submission" date="2023-02" db="EMBL/GenBank/DDBJ databases">
        <title>Tahibacter soli sp. nov. isolated from soil.</title>
        <authorList>
            <person name="Baek J.H."/>
            <person name="Lee J.K."/>
            <person name="Choi D.G."/>
            <person name="Jeon C.O."/>
        </authorList>
    </citation>
    <scope>NUCLEOTIDE SEQUENCE</scope>
    <source>
        <strain evidence="7">BL</strain>
    </source>
</reference>
<dbReference type="GO" id="GO:0046872">
    <property type="term" value="F:metal ion binding"/>
    <property type="evidence" value="ECO:0007669"/>
    <property type="project" value="UniProtKB-KW"/>
</dbReference>
<dbReference type="Proteomes" id="UP001139971">
    <property type="component" value="Unassembled WGS sequence"/>
</dbReference>
<evidence type="ECO:0000256" key="5">
    <source>
        <dbReference type="PIRSR" id="PIRSR601486-1"/>
    </source>
</evidence>
<dbReference type="InterPro" id="IPR001486">
    <property type="entry name" value="Hemoglobin_trunc"/>
</dbReference>
<keyword evidence="4 5" id="KW-0408">Iron</keyword>
<comment type="caution">
    <text evidence="7">The sequence shown here is derived from an EMBL/GenBank/DDBJ whole genome shotgun (WGS) entry which is preliminary data.</text>
</comment>
<evidence type="ECO:0000313" key="7">
    <source>
        <dbReference type="EMBL" id="MDC8013178.1"/>
    </source>
</evidence>
<dbReference type="GO" id="GO:0020037">
    <property type="term" value="F:heme binding"/>
    <property type="evidence" value="ECO:0007669"/>
    <property type="project" value="InterPro"/>
</dbReference>
<evidence type="ECO:0000256" key="4">
    <source>
        <dbReference type="ARBA" id="ARBA00023004"/>
    </source>
</evidence>
<organism evidence="7 8">
    <name type="scientific">Tahibacter soli</name>
    <dbReference type="NCBI Taxonomy" id="2983605"/>
    <lineage>
        <taxon>Bacteria</taxon>
        <taxon>Pseudomonadati</taxon>
        <taxon>Pseudomonadota</taxon>
        <taxon>Gammaproteobacteria</taxon>
        <taxon>Lysobacterales</taxon>
        <taxon>Rhodanobacteraceae</taxon>
        <taxon>Tahibacter</taxon>
    </lineage>
</organism>
<keyword evidence="6" id="KW-0732">Signal</keyword>
<keyword evidence="8" id="KW-1185">Reference proteome</keyword>
<keyword evidence="3 5" id="KW-0479">Metal-binding</keyword>
<keyword evidence="2 5" id="KW-0349">Heme</keyword>
<feature type="chain" id="PRO_5040792022" evidence="6">
    <location>
        <begin position="18"/>
        <end position="144"/>
    </location>
</feature>
<evidence type="ECO:0000256" key="6">
    <source>
        <dbReference type="SAM" id="SignalP"/>
    </source>
</evidence>
<dbReference type="InterPro" id="IPR009050">
    <property type="entry name" value="Globin-like_sf"/>
</dbReference>
<dbReference type="AlphaFoldDB" id="A0A9X3YM01"/>
<gene>
    <name evidence="7" type="ORF">OD750_011580</name>
</gene>
<dbReference type="CDD" id="cd00454">
    <property type="entry name" value="TrHb1_N"/>
    <property type="match status" value="1"/>
</dbReference>
<protein>
    <submittedName>
        <fullName evidence="7">Group 1 truncated hemoglobin</fullName>
    </submittedName>
</protein>